<gene>
    <name evidence="1" type="ORF">AVDCRST_MAG74-3110</name>
</gene>
<proteinExistence type="predicted"/>
<protein>
    <submittedName>
        <fullName evidence="1">Uncharacterized protein</fullName>
    </submittedName>
</protein>
<evidence type="ECO:0000313" key="1">
    <source>
        <dbReference type="EMBL" id="CAA9422744.1"/>
    </source>
</evidence>
<name>A0A6J4PV99_9BACT</name>
<sequence>MRCAADNFYFVLVEKIFANSKFRNIADFICVIFRVPLAGDLRGVFFIQNRIKNRLLGQAWRKRGEIGRFD</sequence>
<dbReference type="EMBL" id="CADCUR010000277">
    <property type="protein sequence ID" value="CAA9422744.1"/>
    <property type="molecule type" value="Genomic_DNA"/>
</dbReference>
<accession>A0A6J4PV99</accession>
<reference evidence="1" key="1">
    <citation type="submission" date="2020-02" db="EMBL/GenBank/DDBJ databases">
        <authorList>
            <person name="Meier V. D."/>
        </authorList>
    </citation>
    <scope>NUCLEOTIDE SEQUENCE</scope>
    <source>
        <strain evidence="1">AVDCRST_MAG74</strain>
    </source>
</reference>
<dbReference type="AlphaFoldDB" id="A0A6J4PV99"/>
<organism evidence="1">
    <name type="scientific">uncultured Pyrinomonadaceae bacterium</name>
    <dbReference type="NCBI Taxonomy" id="2283094"/>
    <lineage>
        <taxon>Bacteria</taxon>
        <taxon>Pseudomonadati</taxon>
        <taxon>Acidobacteriota</taxon>
        <taxon>Blastocatellia</taxon>
        <taxon>Blastocatellales</taxon>
        <taxon>Pyrinomonadaceae</taxon>
        <taxon>environmental samples</taxon>
    </lineage>
</organism>